<dbReference type="Gene3D" id="3.40.50.720">
    <property type="entry name" value="NAD(P)-binding Rossmann-like Domain"/>
    <property type="match status" value="1"/>
</dbReference>
<dbReference type="GO" id="GO:0016054">
    <property type="term" value="P:organic acid catabolic process"/>
    <property type="evidence" value="ECO:0007669"/>
    <property type="project" value="UniProtKB-ARBA"/>
</dbReference>
<dbReference type="EMBL" id="JACHBT010000014">
    <property type="protein sequence ID" value="MBB6505659.1"/>
    <property type="molecule type" value="Genomic_DNA"/>
</dbReference>
<dbReference type="EC" id="1.1.1.31" evidence="7"/>
<gene>
    <name evidence="7" type="ORF">F4693_002654</name>
</gene>
<dbReference type="GO" id="GO:0050661">
    <property type="term" value="F:NADP binding"/>
    <property type="evidence" value="ECO:0007669"/>
    <property type="project" value="InterPro"/>
</dbReference>
<evidence type="ECO:0000259" key="6">
    <source>
        <dbReference type="Pfam" id="PF14833"/>
    </source>
</evidence>
<proteinExistence type="inferred from homology"/>
<accession>A0A7X0JEC5</accession>
<dbReference type="Pfam" id="PF03446">
    <property type="entry name" value="NAD_binding_2"/>
    <property type="match status" value="1"/>
</dbReference>
<dbReference type="InterPro" id="IPR036291">
    <property type="entry name" value="NAD(P)-bd_dom_sf"/>
</dbReference>
<reference evidence="7 8" key="1">
    <citation type="submission" date="2020-08" db="EMBL/GenBank/DDBJ databases">
        <title>The Agave Microbiome: Exploring the role of microbial communities in plant adaptations to desert environments.</title>
        <authorList>
            <person name="Partida-Martinez L.P."/>
        </authorList>
    </citation>
    <scope>NUCLEOTIDE SEQUENCE [LARGE SCALE GENOMIC DNA]</scope>
    <source>
        <strain evidence="7 8">AS3.13</strain>
    </source>
</reference>
<dbReference type="GO" id="GO:0008442">
    <property type="term" value="F:3-hydroxyisobutyrate dehydrogenase activity"/>
    <property type="evidence" value="ECO:0007669"/>
    <property type="project" value="UniProtKB-EC"/>
</dbReference>
<dbReference type="PIRSF" id="PIRSF000103">
    <property type="entry name" value="HIBADH"/>
    <property type="match status" value="1"/>
</dbReference>
<dbReference type="Proteomes" id="UP000522313">
    <property type="component" value="Unassembled WGS sequence"/>
</dbReference>
<dbReference type="AlphaFoldDB" id="A0A7X0JEC5"/>
<dbReference type="InterPro" id="IPR002204">
    <property type="entry name" value="3-OH-isobutyrate_DH-rel_CS"/>
</dbReference>
<keyword evidence="3" id="KW-0520">NAD</keyword>
<dbReference type="SUPFAM" id="SSF51735">
    <property type="entry name" value="NAD(P)-binding Rossmann-fold domains"/>
    <property type="match status" value="1"/>
</dbReference>
<dbReference type="InterPro" id="IPR006115">
    <property type="entry name" value="6PGDH_NADP-bd"/>
</dbReference>
<organism evidence="7 8">
    <name type="scientific">Sphingomonas endophytica</name>
    <dbReference type="NCBI Taxonomy" id="869719"/>
    <lineage>
        <taxon>Bacteria</taxon>
        <taxon>Pseudomonadati</taxon>
        <taxon>Pseudomonadota</taxon>
        <taxon>Alphaproteobacteria</taxon>
        <taxon>Sphingomonadales</taxon>
        <taxon>Sphingomonadaceae</taxon>
        <taxon>Sphingomonas</taxon>
    </lineage>
</organism>
<dbReference type="PROSITE" id="PS00895">
    <property type="entry name" value="3_HYDROXYISOBUT_DH"/>
    <property type="match status" value="1"/>
</dbReference>
<keyword evidence="2 7" id="KW-0560">Oxidoreductase</keyword>
<dbReference type="RefSeq" id="WP_184506561.1">
    <property type="nucleotide sequence ID" value="NZ_JACHBT010000014.1"/>
</dbReference>
<dbReference type="InterPro" id="IPR008927">
    <property type="entry name" value="6-PGluconate_DH-like_C_sf"/>
</dbReference>
<sequence length="289" mass="29368">MTNDKIAFLGLGTMGAGMARRLMTAGFDVTVWNRSPEKAAPLAAAGARVADTPAAAAAGAAIVIAMLADDPASRRAWLGADGALAAMTPGAVAVESSTLTVDWVRTLGAEAAAAGVRLLDAPVSGSRQQAEEGSLRFLVGGDADALGQARAALEAMGSEIVHLGASGSGAVFKLINNFLCGVQVASLAEAVVMIERSGMDAARIVPLLIAGAPGSPITKLIAPRMLERDYDPRFFLPLMAKDLGYAEAAFAAQGLDLPSAAVARARFEAAADDHAGDDMAAVVEGVRRA</sequence>
<comment type="similarity">
    <text evidence="1">Belongs to the HIBADH-related family.</text>
</comment>
<dbReference type="InterPro" id="IPR013328">
    <property type="entry name" value="6PGD_dom2"/>
</dbReference>
<feature type="active site" evidence="4">
    <location>
        <position position="173"/>
    </location>
</feature>
<dbReference type="PANTHER" id="PTHR43060">
    <property type="entry name" value="3-HYDROXYISOBUTYRATE DEHYDROGENASE-LIKE 1, MITOCHONDRIAL-RELATED"/>
    <property type="match status" value="1"/>
</dbReference>
<dbReference type="PANTHER" id="PTHR43060:SF15">
    <property type="entry name" value="3-HYDROXYISOBUTYRATE DEHYDROGENASE-LIKE 1, MITOCHONDRIAL-RELATED"/>
    <property type="match status" value="1"/>
</dbReference>
<evidence type="ECO:0000256" key="2">
    <source>
        <dbReference type="ARBA" id="ARBA00023002"/>
    </source>
</evidence>
<dbReference type="Pfam" id="PF14833">
    <property type="entry name" value="NAD_binding_11"/>
    <property type="match status" value="1"/>
</dbReference>
<protein>
    <submittedName>
        <fullName evidence="7">3-hydroxyisobutyrate dehydrogenase</fullName>
        <ecNumber evidence="7">1.1.1.31</ecNumber>
    </submittedName>
</protein>
<evidence type="ECO:0000259" key="5">
    <source>
        <dbReference type="Pfam" id="PF03446"/>
    </source>
</evidence>
<comment type="caution">
    <text evidence="7">The sequence shown here is derived from an EMBL/GenBank/DDBJ whole genome shotgun (WGS) entry which is preliminary data.</text>
</comment>
<name>A0A7X0JEC5_9SPHN</name>
<evidence type="ECO:0000256" key="3">
    <source>
        <dbReference type="ARBA" id="ARBA00023027"/>
    </source>
</evidence>
<dbReference type="InterPro" id="IPR015815">
    <property type="entry name" value="HIBADH-related"/>
</dbReference>
<evidence type="ECO:0000256" key="1">
    <source>
        <dbReference type="ARBA" id="ARBA00009080"/>
    </source>
</evidence>
<dbReference type="InterPro" id="IPR029154">
    <property type="entry name" value="HIBADH-like_NADP-bd"/>
</dbReference>
<dbReference type="GO" id="GO:0051287">
    <property type="term" value="F:NAD binding"/>
    <property type="evidence" value="ECO:0007669"/>
    <property type="project" value="InterPro"/>
</dbReference>
<reference evidence="7 8" key="2">
    <citation type="submission" date="2020-08" db="EMBL/GenBank/DDBJ databases">
        <authorList>
            <person name="Partida-Martinez L."/>
            <person name="Huntemann M."/>
            <person name="Clum A."/>
            <person name="Wang J."/>
            <person name="Palaniappan K."/>
            <person name="Ritter S."/>
            <person name="Chen I.-M."/>
            <person name="Stamatis D."/>
            <person name="Reddy T."/>
            <person name="O'Malley R."/>
            <person name="Daum C."/>
            <person name="Shapiro N."/>
            <person name="Ivanova N."/>
            <person name="Kyrpides N."/>
            <person name="Woyke T."/>
        </authorList>
    </citation>
    <scope>NUCLEOTIDE SEQUENCE [LARGE SCALE GENOMIC DNA]</scope>
    <source>
        <strain evidence="7 8">AS3.13</strain>
    </source>
</reference>
<evidence type="ECO:0000256" key="4">
    <source>
        <dbReference type="PIRSR" id="PIRSR000103-1"/>
    </source>
</evidence>
<feature type="domain" description="6-phosphogluconate dehydrogenase NADP-binding" evidence="5">
    <location>
        <begin position="5"/>
        <end position="164"/>
    </location>
</feature>
<evidence type="ECO:0000313" key="8">
    <source>
        <dbReference type="Proteomes" id="UP000522313"/>
    </source>
</evidence>
<dbReference type="Gene3D" id="1.10.1040.10">
    <property type="entry name" value="N-(1-d-carboxylethyl)-l-norvaline Dehydrogenase, domain 2"/>
    <property type="match status" value="1"/>
</dbReference>
<dbReference type="SUPFAM" id="SSF48179">
    <property type="entry name" value="6-phosphogluconate dehydrogenase C-terminal domain-like"/>
    <property type="match status" value="1"/>
</dbReference>
<evidence type="ECO:0000313" key="7">
    <source>
        <dbReference type="EMBL" id="MBB6505659.1"/>
    </source>
</evidence>
<feature type="domain" description="3-hydroxyisobutyrate dehydrogenase-like NAD-binding" evidence="6">
    <location>
        <begin position="167"/>
        <end position="284"/>
    </location>
</feature>